<protein>
    <submittedName>
        <fullName evidence="3">Uncharacterized protein</fullName>
    </submittedName>
</protein>
<organism evidence="3 4">
    <name type="scientific">Pichia californica</name>
    <dbReference type="NCBI Taxonomy" id="460514"/>
    <lineage>
        <taxon>Eukaryota</taxon>
        <taxon>Fungi</taxon>
        <taxon>Dikarya</taxon>
        <taxon>Ascomycota</taxon>
        <taxon>Saccharomycotina</taxon>
        <taxon>Pichiomycetes</taxon>
        <taxon>Pichiales</taxon>
        <taxon>Pichiaceae</taxon>
        <taxon>Pichia</taxon>
    </lineage>
</organism>
<sequence>MSFMPTLKTPVGIPRRENRTGPSTRETTTNTRPVGSHVRFNSNLSSNKRPISLDQIERERRKREALDFLRRETKDKRVSSHGVRTTRTTLPSSNRIPPERTYKNTENPESLKTYELLGEKPISYVPSSSRSSVYNDQTIRNITKDSYRKYPFEYNSRISDKKSRISKPSSSSTQTFRNNTLLNSLSNFGSKVFRSILYSEQDTNPIESSSRASFSSLGSMGSNDQFWKAEIKQKEIDLQVAERKKYLDELNRKIKQTENQIVSESPATKSLSIDKQIEKLDERLQNILENVQSSSSEKVLQQMESIKNELTTLRRKQESNNMKFESKFEDMKLENQLNRQKFDRLFNELEDKRRELDLEKDALIQKLRNIDKKRSDNVVKNVNFNKDYYNEFQNLPIYEDKSDYEDEKNSKDDIYDRDDRDDGDNRDDENVDILKYIVKNRRKSPGIDTRNMTNRIKQIKSNLKKIDDATKRI</sequence>
<feature type="compositionally biased region" description="Polar residues" evidence="2">
    <location>
        <begin position="82"/>
        <end position="95"/>
    </location>
</feature>
<evidence type="ECO:0000313" key="3">
    <source>
        <dbReference type="EMBL" id="KAG0689277.1"/>
    </source>
</evidence>
<feature type="compositionally biased region" description="Polar residues" evidence="2">
    <location>
        <begin position="20"/>
        <end position="47"/>
    </location>
</feature>
<evidence type="ECO:0000256" key="1">
    <source>
        <dbReference type="SAM" id="Coils"/>
    </source>
</evidence>
<dbReference type="AlphaFoldDB" id="A0A9P6WLM7"/>
<dbReference type="Proteomes" id="UP000697127">
    <property type="component" value="Unassembled WGS sequence"/>
</dbReference>
<accession>A0A9P6WLM7</accession>
<name>A0A9P6WLM7_9ASCO</name>
<feature type="region of interest" description="Disordered" evidence="2">
    <location>
        <begin position="399"/>
        <end position="428"/>
    </location>
</feature>
<proteinExistence type="predicted"/>
<evidence type="ECO:0000256" key="2">
    <source>
        <dbReference type="SAM" id="MobiDB-lite"/>
    </source>
</evidence>
<keyword evidence="1" id="KW-0175">Coiled coil</keyword>
<feature type="region of interest" description="Disordered" evidence="2">
    <location>
        <begin position="73"/>
        <end position="105"/>
    </location>
</feature>
<feature type="coiled-coil region" evidence="1">
    <location>
        <begin position="240"/>
        <end position="373"/>
    </location>
</feature>
<dbReference type="EMBL" id="PUHW01000090">
    <property type="protein sequence ID" value="KAG0689277.1"/>
    <property type="molecule type" value="Genomic_DNA"/>
</dbReference>
<evidence type="ECO:0000313" key="4">
    <source>
        <dbReference type="Proteomes" id="UP000697127"/>
    </source>
</evidence>
<gene>
    <name evidence="3" type="ORF">C6P40_005333</name>
</gene>
<feature type="compositionally biased region" description="Basic and acidic residues" evidence="2">
    <location>
        <begin position="407"/>
        <end position="420"/>
    </location>
</feature>
<keyword evidence="4" id="KW-1185">Reference proteome</keyword>
<reference evidence="3" key="1">
    <citation type="submission" date="2020-11" db="EMBL/GenBank/DDBJ databases">
        <title>Kefir isolates.</title>
        <authorList>
            <person name="Marcisauskas S."/>
            <person name="Kim Y."/>
            <person name="Blasche S."/>
        </authorList>
    </citation>
    <scope>NUCLEOTIDE SEQUENCE</scope>
    <source>
        <strain evidence="3">Olga-1</strain>
    </source>
</reference>
<feature type="region of interest" description="Disordered" evidence="2">
    <location>
        <begin position="1"/>
        <end position="47"/>
    </location>
</feature>
<comment type="caution">
    <text evidence="3">The sequence shown here is derived from an EMBL/GenBank/DDBJ whole genome shotgun (WGS) entry which is preliminary data.</text>
</comment>